<dbReference type="SUPFAM" id="SSF55874">
    <property type="entry name" value="ATPase domain of HSP90 chaperone/DNA topoisomerase II/histidine kinase"/>
    <property type="match status" value="1"/>
</dbReference>
<dbReference type="InterPro" id="IPR036890">
    <property type="entry name" value="HATPase_C_sf"/>
</dbReference>
<protein>
    <submittedName>
        <fullName evidence="3">ATP-binding protein</fullName>
    </submittedName>
</protein>
<evidence type="ECO:0000259" key="2">
    <source>
        <dbReference type="Pfam" id="PF13581"/>
    </source>
</evidence>
<dbReference type="PANTHER" id="PTHR35526">
    <property type="entry name" value="ANTI-SIGMA-F FACTOR RSBW-RELATED"/>
    <property type="match status" value="1"/>
</dbReference>
<feature type="domain" description="Histidine kinase/HSP90-like ATPase" evidence="2">
    <location>
        <begin position="25"/>
        <end position="158"/>
    </location>
</feature>
<keyword evidence="3" id="KW-0067">ATP-binding</keyword>
<gene>
    <name evidence="3" type="ORF">ACFP1Z_02200</name>
</gene>
<dbReference type="InterPro" id="IPR003594">
    <property type="entry name" value="HATPase_dom"/>
</dbReference>
<dbReference type="Pfam" id="PF13581">
    <property type="entry name" value="HATPase_c_2"/>
    <property type="match status" value="1"/>
</dbReference>
<keyword evidence="3" id="KW-0547">Nucleotide-binding</keyword>
<reference evidence="4" key="1">
    <citation type="journal article" date="2019" name="Int. J. Syst. Evol. Microbiol.">
        <title>The Global Catalogue of Microorganisms (GCM) 10K type strain sequencing project: providing services to taxonomists for standard genome sequencing and annotation.</title>
        <authorList>
            <consortium name="The Broad Institute Genomics Platform"/>
            <consortium name="The Broad Institute Genome Sequencing Center for Infectious Disease"/>
            <person name="Wu L."/>
            <person name="Ma J."/>
        </authorList>
    </citation>
    <scope>NUCLEOTIDE SEQUENCE [LARGE SCALE GENOMIC DNA]</scope>
    <source>
        <strain evidence="4">CGMCC 4.7304</strain>
    </source>
</reference>
<name>A0ABW0YU04_9ACTN</name>
<dbReference type="Gene3D" id="3.30.565.10">
    <property type="entry name" value="Histidine kinase-like ATPase, C-terminal domain"/>
    <property type="match status" value="1"/>
</dbReference>
<dbReference type="CDD" id="cd16936">
    <property type="entry name" value="HATPase_RsbW-like"/>
    <property type="match status" value="1"/>
</dbReference>
<accession>A0ABW0YU04</accession>
<keyword evidence="4" id="KW-1185">Reference proteome</keyword>
<evidence type="ECO:0000313" key="4">
    <source>
        <dbReference type="Proteomes" id="UP001596083"/>
    </source>
</evidence>
<dbReference type="PANTHER" id="PTHR35526:SF3">
    <property type="entry name" value="ANTI-SIGMA-F FACTOR RSBW"/>
    <property type="match status" value="1"/>
</dbReference>
<evidence type="ECO:0000313" key="3">
    <source>
        <dbReference type="EMBL" id="MFC5718993.1"/>
    </source>
</evidence>
<evidence type="ECO:0000256" key="1">
    <source>
        <dbReference type="ARBA" id="ARBA00022527"/>
    </source>
</evidence>
<sequence>MRVASGDVQAEDVERFRALTLYAESPDTVRAARDMAGSALRDWELHSLVDDVRVVVSELVSNAIVHATPDPHLARPGAARRVDVTLWKVPRWLFLGVADEDSHPPMLPASDPFAPQWLGHVPEAVLPDSGRGLAIVFKLADALWWTRTLSGGKTVRCRFDLEGRTPGEQP</sequence>
<keyword evidence="1" id="KW-0808">Transferase</keyword>
<keyword evidence="1" id="KW-0418">Kinase</keyword>
<dbReference type="Proteomes" id="UP001596083">
    <property type="component" value="Unassembled WGS sequence"/>
</dbReference>
<dbReference type="RefSeq" id="WP_390313979.1">
    <property type="nucleotide sequence ID" value="NZ_JBHSPB010000001.1"/>
</dbReference>
<dbReference type="EMBL" id="JBHSPB010000001">
    <property type="protein sequence ID" value="MFC5718993.1"/>
    <property type="molecule type" value="Genomic_DNA"/>
</dbReference>
<comment type="caution">
    <text evidence="3">The sequence shown here is derived from an EMBL/GenBank/DDBJ whole genome shotgun (WGS) entry which is preliminary data.</text>
</comment>
<dbReference type="GO" id="GO:0005524">
    <property type="term" value="F:ATP binding"/>
    <property type="evidence" value="ECO:0007669"/>
    <property type="project" value="UniProtKB-KW"/>
</dbReference>
<proteinExistence type="predicted"/>
<keyword evidence="1" id="KW-0723">Serine/threonine-protein kinase</keyword>
<dbReference type="InterPro" id="IPR050267">
    <property type="entry name" value="Anti-sigma-factor_SerPK"/>
</dbReference>
<organism evidence="3 4">
    <name type="scientific">Streptomyces gamaensis</name>
    <dbReference type="NCBI Taxonomy" id="1763542"/>
    <lineage>
        <taxon>Bacteria</taxon>
        <taxon>Bacillati</taxon>
        <taxon>Actinomycetota</taxon>
        <taxon>Actinomycetes</taxon>
        <taxon>Kitasatosporales</taxon>
        <taxon>Streptomycetaceae</taxon>
        <taxon>Streptomyces</taxon>
    </lineage>
</organism>